<dbReference type="PANTHER" id="PTHR48111:SF4">
    <property type="entry name" value="DNA-BINDING DUAL TRANSCRIPTIONAL REGULATOR OMPR"/>
    <property type="match status" value="1"/>
</dbReference>
<dbReference type="GO" id="GO:0000976">
    <property type="term" value="F:transcription cis-regulatory region binding"/>
    <property type="evidence" value="ECO:0007669"/>
    <property type="project" value="TreeGrafter"/>
</dbReference>
<evidence type="ECO:0000259" key="12">
    <source>
        <dbReference type="PROSITE" id="PS50110"/>
    </source>
</evidence>
<keyword evidence="7" id="KW-0010">Activator</keyword>
<gene>
    <name evidence="14" type="ORF">D3218_08650</name>
</gene>
<keyword evidence="6 11" id="KW-0238">DNA-binding</keyword>
<evidence type="ECO:0000256" key="9">
    <source>
        <dbReference type="ARBA" id="ARBA00067337"/>
    </source>
</evidence>
<dbReference type="RefSeq" id="WP_119539596.1">
    <property type="nucleotide sequence ID" value="NZ_QYRN01000004.1"/>
</dbReference>
<dbReference type="SUPFAM" id="SSF46894">
    <property type="entry name" value="C-terminal effector domain of the bipartite response regulators"/>
    <property type="match status" value="1"/>
</dbReference>
<evidence type="ECO:0000256" key="6">
    <source>
        <dbReference type="ARBA" id="ARBA00023125"/>
    </source>
</evidence>
<dbReference type="GO" id="GO:0000156">
    <property type="term" value="F:phosphorelay response regulator activity"/>
    <property type="evidence" value="ECO:0007669"/>
    <property type="project" value="TreeGrafter"/>
</dbReference>
<dbReference type="InterPro" id="IPR001867">
    <property type="entry name" value="OmpR/PhoB-type_DNA-bd"/>
</dbReference>
<evidence type="ECO:0000256" key="11">
    <source>
        <dbReference type="PROSITE-ProRule" id="PRU01091"/>
    </source>
</evidence>
<dbReference type="FunFam" id="1.10.10.10:FF:000099">
    <property type="entry name" value="Two-component system response regulator TorR"/>
    <property type="match status" value="1"/>
</dbReference>
<evidence type="ECO:0000256" key="8">
    <source>
        <dbReference type="ARBA" id="ARBA00023163"/>
    </source>
</evidence>
<evidence type="ECO:0000256" key="7">
    <source>
        <dbReference type="ARBA" id="ARBA00023159"/>
    </source>
</evidence>
<protein>
    <recommendedName>
        <fullName evidence="9">Regulatory protein VirG</fullName>
    </recommendedName>
</protein>
<dbReference type="PROSITE" id="PS50110">
    <property type="entry name" value="RESPONSE_REGULATORY"/>
    <property type="match status" value="1"/>
</dbReference>
<comment type="caution">
    <text evidence="14">The sequence shown here is derived from an EMBL/GenBank/DDBJ whole genome shotgun (WGS) entry which is preliminary data.</text>
</comment>
<keyword evidence="15" id="KW-1185">Reference proteome</keyword>
<dbReference type="InterPro" id="IPR039420">
    <property type="entry name" value="WalR-like"/>
</dbReference>
<dbReference type="GO" id="GO:0005829">
    <property type="term" value="C:cytosol"/>
    <property type="evidence" value="ECO:0007669"/>
    <property type="project" value="TreeGrafter"/>
</dbReference>
<proteinExistence type="predicted"/>
<dbReference type="Gene3D" id="1.10.10.10">
    <property type="entry name" value="Winged helix-like DNA-binding domain superfamily/Winged helix DNA-binding domain"/>
    <property type="match status" value="1"/>
</dbReference>
<dbReference type="InterPro" id="IPR036388">
    <property type="entry name" value="WH-like_DNA-bd_sf"/>
</dbReference>
<dbReference type="Proteomes" id="UP000265750">
    <property type="component" value="Unassembled WGS sequence"/>
</dbReference>
<dbReference type="Gene3D" id="6.10.250.690">
    <property type="match status" value="1"/>
</dbReference>
<feature type="modified residue" description="4-aspartylphosphate" evidence="10">
    <location>
        <position position="55"/>
    </location>
</feature>
<dbReference type="SMART" id="SM00448">
    <property type="entry name" value="REC"/>
    <property type="match status" value="1"/>
</dbReference>
<evidence type="ECO:0000313" key="15">
    <source>
        <dbReference type="Proteomes" id="UP000265750"/>
    </source>
</evidence>
<sequence>MSAAPHIVVVDDHREIRDLVRKYLVQQGYRVSVAEGGRALRRLLQTERPDLIVLDIMMPDEDGLTICRELRASNSVPIIFLTAVADETDRIVGLELGADDYLTKPFSARELLARIKAVLRRVNAVPPHRELPANRRVRFADWLLDLGRRELQGPDGVTVSLSTAEFRLLKVFVEHPGLVLTRDQLLDLTTGREGDAFDRSIDNQVSRLRKKVEADPRNPSLIQTHWGGGYRLAAEVLPA</sequence>
<keyword evidence="4" id="KW-0902">Two-component regulatory system</keyword>
<keyword evidence="3 10" id="KW-0597">Phosphoprotein</keyword>
<dbReference type="GO" id="GO:0006355">
    <property type="term" value="P:regulation of DNA-templated transcription"/>
    <property type="evidence" value="ECO:0007669"/>
    <property type="project" value="InterPro"/>
</dbReference>
<evidence type="ECO:0000256" key="5">
    <source>
        <dbReference type="ARBA" id="ARBA00023015"/>
    </source>
</evidence>
<evidence type="ECO:0000256" key="1">
    <source>
        <dbReference type="ARBA" id="ARBA00004496"/>
    </source>
</evidence>
<dbReference type="SMART" id="SM00862">
    <property type="entry name" value="Trans_reg_C"/>
    <property type="match status" value="1"/>
</dbReference>
<evidence type="ECO:0000313" key="14">
    <source>
        <dbReference type="EMBL" id="RIY01416.1"/>
    </source>
</evidence>
<dbReference type="SUPFAM" id="SSF52172">
    <property type="entry name" value="CheY-like"/>
    <property type="match status" value="1"/>
</dbReference>
<dbReference type="FunFam" id="3.40.50.2300:FF:000001">
    <property type="entry name" value="DNA-binding response regulator PhoB"/>
    <property type="match status" value="1"/>
</dbReference>
<dbReference type="InterPro" id="IPR001789">
    <property type="entry name" value="Sig_transdc_resp-reg_receiver"/>
</dbReference>
<dbReference type="Gene3D" id="3.40.50.2300">
    <property type="match status" value="1"/>
</dbReference>
<evidence type="ECO:0000256" key="3">
    <source>
        <dbReference type="ARBA" id="ARBA00022553"/>
    </source>
</evidence>
<reference evidence="15" key="1">
    <citation type="submission" date="2018-09" db="EMBL/GenBank/DDBJ databases">
        <authorList>
            <person name="Tuo L."/>
        </authorList>
    </citation>
    <scope>NUCLEOTIDE SEQUENCE [LARGE SCALE GENOMIC DNA]</scope>
    <source>
        <strain evidence="15">M2BS4Y-1</strain>
    </source>
</reference>
<keyword evidence="5" id="KW-0805">Transcription regulation</keyword>
<evidence type="ECO:0000256" key="10">
    <source>
        <dbReference type="PROSITE-ProRule" id="PRU00169"/>
    </source>
</evidence>
<dbReference type="CDD" id="cd00383">
    <property type="entry name" value="trans_reg_C"/>
    <property type="match status" value="1"/>
</dbReference>
<dbReference type="AlphaFoldDB" id="A0A3A1WM22"/>
<keyword evidence="2" id="KW-0963">Cytoplasm</keyword>
<dbReference type="PANTHER" id="PTHR48111">
    <property type="entry name" value="REGULATOR OF RPOS"/>
    <property type="match status" value="1"/>
</dbReference>
<dbReference type="InterPro" id="IPR011006">
    <property type="entry name" value="CheY-like_superfamily"/>
</dbReference>
<evidence type="ECO:0000259" key="13">
    <source>
        <dbReference type="PROSITE" id="PS51755"/>
    </source>
</evidence>
<dbReference type="GO" id="GO:0032993">
    <property type="term" value="C:protein-DNA complex"/>
    <property type="evidence" value="ECO:0007669"/>
    <property type="project" value="TreeGrafter"/>
</dbReference>
<feature type="DNA-binding region" description="OmpR/PhoB-type" evidence="11">
    <location>
        <begin position="134"/>
        <end position="234"/>
    </location>
</feature>
<dbReference type="Pfam" id="PF00486">
    <property type="entry name" value="Trans_reg_C"/>
    <property type="match status" value="1"/>
</dbReference>
<keyword evidence="8" id="KW-0804">Transcription</keyword>
<accession>A0A3A1WM22</accession>
<comment type="subcellular location">
    <subcellularLocation>
        <location evidence="1">Cytoplasm</location>
    </subcellularLocation>
</comment>
<dbReference type="PROSITE" id="PS51755">
    <property type="entry name" value="OMPR_PHOB"/>
    <property type="match status" value="1"/>
</dbReference>
<feature type="domain" description="OmpR/PhoB-type" evidence="13">
    <location>
        <begin position="134"/>
        <end position="234"/>
    </location>
</feature>
<organism evidence="14 15">
    <name type="scientific">Aureimonas flava</name>
    <dbReference type="NCBI Taxonomy" id="2320271"/>
    <lineage>
        <taxon>Bacteria</taxon>
        <taxon>Pseudomonadati</taxon>
        <taxon>Pseudomonadota</taxon>
        <taxon>Alphaproteobacteria</taxon>
        <taxon>Hyphomicrobiales</taxon>
        <taxon>Aurantimonadaceae</taxon>
        <taxon>Aureimonas</taxon>
    </lineage>
</organism>
<name>A0A3A1WM22_9HYPH</name>
<dbReference type="OrthoDB" id="7554872at2"/>
<dbReference type="InterPro" id="IPR016032">
    <property type="entry name" value="Sig_transdc_resp-reg_C-effctor"/>
</dbReference>
<feature type="domain" description="Response regulatory" evidence="12">
    <location>
        <begin position="6"/>
        <end position="119"/>
    </location>
</feature>
<evidence type="ECO:0000256" key="4">
    <source>
        <dbReference type="ARBA" id="ARBA00023012"/>
    </source>
</evidence>
<dbReference type="Pfam" id="PF00072">
    <property type="entry name" value="Response_reg"/>
    <property type="match status" value="1"/>
</dbReference>
<dbReference type="EMBL" id="QYRN01000004">
    <property type="protein sequence ID" value="RIY01416.1"/>
    <property type="molecule type" value="Genomic_DNA"/>
</dbReference>
<evidence type="ECO:0000256" key="2">
    <source>
        <dbReference type="ARBA" id="ARBA00022490"/>
    </source>
</evidence>